<keyword evidence="7 10" id="KW-0472">Membrane</keyword>
<evidence type="ECO:0000256" key="4">
    <source>
        <dbReference type="ARBA" id="ARBA00022692"/>
    </source>
</evidence>
<dbReference type="Pfam" id="PF07715">
    <property type="entry name" value="Plug"/>
    <property type="match status" value="1"/>
</dbReference>
<keyword evidence="2 10" id="KW-0813">Transport</keyword>
<evidence type="ECO:0000256" key="2">
    <source>
        <dbReference type="ARBA" id="ARBA00022448"/>
    </source>
</evidence>
<feature type="signal peptide" evidence="12">
    <location>
        <begin position="1"/>
        <end position="17"/>
    </location>
</feature>
<dbReference type="KEGG" id="sari:H5J25_10495"/>
<dbReference type="PROSITE" id="PS52016">
    <property type="entry name" value="TONB_DEPENDENT_REC_3"/>
    <property type="match status" value="1"/>
</dbReference>
<evidence type="ECO:0000259" key="14">
    <source>
        <dbReference type="Pfam" id="PF07715"/>
    </source>
</evidence>
<dbReference type="Pfam" id="PF00593">
    <property type="entry name" value="TonB_dep_Rec_b-barrel"/>
    <property type="match status" value="1"/>
</dbReference>
<evidence type="ECO:0000256" key="7">
    <source>
        <dbReference type="ARBA" id="ARBA00023136"/>
    </source>
</evidence>
<gene>
    <name evidence="15" type="ORF">H5J25_10495</name>
</gene>
<evidence type="ECO:0000259" key="13">
    <source>
        <dbReference type="Pfam" id="PF00593"/>
    </source>
</evidence>
<dbReference type="CDD" id="cd01347">
    <property type="entry name" value="ligand_gated_channel"/>
    <property type="match status" value="1"/>
</dbReference>
<sequence>MIAVSIVALVAATPALAQTAQDKTVFDTSATDASGSDAADDAVVVTASRSGSGTEVRDLPASVAVLSAEQMEQRQTRLVSDILRDVPGVAVNRSIGGLTDVRIRGSEANHVLVLIDGIEASDPYQGQYDFGTLIADDGARVEVLRGQQSSLYGSDAIGGVIQYITPTGAENQGLSARVEGGSFRTAAGAARFGGVSGNIDYALSGTLYRTDGTPTDREGTRDIGYTGIGASAKVNWTPSDVLKLTGVGRYSYTDALSNDSAFSGPRFGFIVDTPGTHFKNKAYYGLVRAALSLADGRWNTSLTGQVADTTRTGYSAFGIDYGDKGQRYKASFESSLAFGTDAFRSKLTGAVDYEREQFRNTAVSPFAFSGRKSTENWGFVGQYEGTIADALVIGGSVRHDQNDRFADVTTYRVQAGYRLPFGLRARGAYGTGVKNPGYFELFAFADGRYIGNPNLKPEKSKGWEAGLDQEFAGGKATIGATYFDSKLQDEIFTTFPGPTFVATPANRTTRSQQRGVEVFASARPVEQLRFDLAYTYLNARENGTVELRRPKHIGSFNTTVFSLDKRFSSTLSVRYNGRQDDNAFIDPSFVPVRVSLQEYVLVNLNGEYRLSDRFSVFGRVENLFNERYEEVFSFATPGRGAYGGVKARF</sequence>
<keyword evidence="8 15" id="KW-0675">Receptor</keyword>
<dbReference type="Proteomes" id="UP000595894">
    <property type="component" value="Chromosome"/>
</dbReference>
<feature type="chain" id="PRO_5036962291" evidence="12">
    <location>
        <begin position="18"/>
        <end position="649"/>
    </location>
</feature>
<dbReference type="GO" id="GO:0044718">
    <property type="term" value="P:siderophore transmembrane transport"/>
    <property type="evidence" value="ECO:0007669"/>
    <property type="project" value="TreeGrafter"/>
</dbReference>
<dbReference type="InterPro" id="IPR039426">
    <property type="entry name" value="TonB-dep_rcpt-like"/>
</dbReference>
<keyword evidence="16" id="KW-1185">Reference proteome</keyword>
<accession>A0A974NY67</accession>
<dbReference type="SUPFAM" id="SSF56935">
    <property type="entry name" value="Porins"/>
    <property type="match status" value="1"/>
</dbReference>
<dbReference type="InterPro" id="IPR037066">
    <property type="entry name" value="Plug_dom_sf"/>
</dbReference>
<protein>
    <submittedName>
        <fullName evidence="15">TonB-dependent receptor</fullName>
    </submittedName>
</protein>
<dbReference type="GO" id="GO:0009279">
    <property type="term" value="C:cell outer membrane"/>
    <property type="evidence" value="ECO:0007669"/>
    <property type="project" value="UniProtKB-SubCell"/>
</dbReference>
<feature type="domain" description="TonB-dependent receptor plug" evidence="14">
    <location>
        <begin position="56"/>
        <end position="160"/>
    </location>
</feature>
<evidence type="ECO:0000256" key="3">
    <source>
        <dbReference type="ARBA" id="ARBA00022452"/>
    </source>
</evidence>
<name>A0A974NY67_9SPHN</name>
<proteinExistence type="inferred from homology"/>
<dbReference type="EMBL" id="CP061035">
    <property type="protein sequence ID" value="QQV78983.1"/>
    <property type="molecule type" value="Genomic_DNA"/>
</dbReference>
<feature type="domain" description="TonB-dependent receptor-like beta-barrel" evidence="13">
    <location>
        <begin position="189"/>
        <end position="623"/>
    </location>
</feature>
<keyword evidence="5 12" id="KW-0732">Signal</keyword>
<evidence type="ECO:0000256" key="5">
    <source>
        <dbReference type="ARBA" id="ARBA00022729"/>
    </source>
</evidence>
<keyword evidence="4 10" id="KW-0812">Transmembrane</keyword>
<evidence type="ECO:0000256" key="6">
    <source>
        <dbReference type="ARBA" id="ARBA00023077"/>
    </source>
</evidence>
<evidence type="ECO:0000256" key="9">
    <source>
        <dbReference type="ARBA" id="ARBA00023237"/>
    </source>
</evidence>
<comment type="subcellular location">
    <subcellularLocation>
        <location evidence="1 10">Cell outer membrane</location>
        <topology evidence="1 10">Multi-pass membrane protein</topology>
    </subcellularLocation>
</comment>
<dbReference type="PANTHER" id="PTHR30069:SF29">
    <property type="entry name" value="HEMOGLOBIN AND HEMOGLOBIN-HAPTOGLOBIN-BINDING PROTEIN 1-RELATED"/>
    <property type="match status" value="1"/>
</dbReference>
<keyword evidence="3 10" id="KW-1134">Transmembrane beta strand</keyword>
<dbReference type="InterPro" id="IPR036942">
    <property type="entry name" value="Beta-barrel_TonB_sf"/>
</dbReference>
<dbReference type="Gene3D" id="2.40.170.20">
    <property type="entry name" value="TonB-dependent receptor, beta-barrel domain"/>
    <property type="match status" value="1"/>
</dbReference>
<evidence type="ECO:0000256" key="1">
    <source>
        <dbReference type="ARBA" id="ARBA00004571"/>
    </source>
</evidence>
<dbReference type="AlphaFoldDB" id="A0A974NY67"/>
<evidence type="ECO:0000256" key="12">
    <source>
        <dbReference type="SAM" id="SignalP"/>
    </source>
</evidence>
<dbReference type="Gene3D" id="2.170.130.10">
    <property type="entry name" value="TonB-dependent receptor, plug domain"/>
    <property type="match status" value="1"/>
</dbReference>
<dbReference type="InterPro" id="IPR012910">
    <property type="entry name" value="Plug_dom"/>
</dbReference>
<dbReference type="InterPro" id="IPR000531">
    <property type="entry name" value="Beta-barrel_TonB"/>
</dbReference>
<dbReference type="GO" id="GO:0015344">
    <property type="term" value="F:siderophore uptake transmembrane transporter activity"/>
    <property type="evidence" value="ECO:0007669"/>
    <property type="project" value="TreeGrafter"/>
</dbReference>
<evidence type="ECO:0000313" key="16">
    <source>
        <dbReference type="Proteomes" id="UP000595894"/>
    </source>
</evidence>
<dbReference type="PANTHER" id="PTHR30069">
    <property type="entry name" value="TONB-DEPENDENT OUTER MEMBRANE RECEPTOR"/>
    <property type="match status" value="1"/>
</dbReference>
<evidence type="ECO:0000313" key="15">
    <source>
        <dbReference type="EMBL" id="QQV78983.1"/>
    </source>
</evidence>
<evidence type="ECO:0000256" key="8">
    <source>
        <dbReference type="ARBA" id="ARBA00023170"/>
    </source>
</evidence>
<organism evidence="15 16">
    <name type="scientific">Sphingomonas aliaeris</name>
    <dbReference type="NCBI Taxonomy" id="2759526"/>
    <lineage>
        <taxon>Bacteria</taxon>
        <taxon>Pseudomonadati</taxon>
        <taxon>Pseudomonadota</taxon>
        <taxon>Alphaproteobacteria</taxon>
        <taxon>Sphingomonadales</taxon>
        <taxon>Sphingomonadaceae</taxon>
        <taxon>Sphingomonas</taxon>
    </lineage>
</organism>
<reference evidence="16" key="1">
    <citation type="submission" date="2020-09" db="EMBL/GenBank/DDBJ databases">
        <title>Sphingomonas sp., a new species isolated from pork steak.</title>
        <authorList>
            <person name="Heidler von Heilborn D."/>
        </authorList>
    </citation>
    <scope>NUCLEOTIDE SEQUENCE [LARGE SCALE GENOMIC DNA]</scope>
</reference>
<keyword evidence="6 11" id="KW-0798">TonB box</keyword>
<evidence type="ECO:0000256" key="10">
    <source>
        <dbReference type="PROSITE-ProRule" id="PRU01360"/>
    </source>
</evidence>
<comment type="similarity">
    <text evidence="10 11">Belongs to the TonB-dependent receptor family.</text>
</comment>
<evidence type="ECO:0000256" key="11">
    <source>
        <dbReference type="RuleBase" id="RU003357"/>
    </source>
</evidence>
<keyword evidence="9 10" id="KW-0998">Cell outer membrane</keyword>